<sequence length="435" mass="47637">MKHCPIPVAMHLALLHTMRSTCAAISFSSSPSPQAYCAAKLRLAHRSCNIVSFVHKRVTAITQSVSAVNESARVVRRFVLSQASRGAIDVNYTTTKYYDASTWPAHWGATEIEFLLRNKRSSSGVRPNYESLSLLLKLEDVPSLNCLLRAYVEAPQPAYVDAAAYLARQLTAAQLNSSVVDVTASLRALEQALASPPGSEKRNIVFSQTARRCTRSLLFQKRPYAMRCGRVIVRSCATKTQSREGGEWLEPLLGMASHAFNAADASLCELIRAHVESVVGLAQDPSKYCDPQSAYATWMSETAWYFGIEEETESMRPLIMLDNSEVLARIEHTSLVHESSGNPYTQLEALCLAIPSPYSIFVNGDGHIDTTDHLTLSIANVTNITPLLGHSRGRVEAANVTCAPRAGSVYGEETTSHCARHHAKYTAKEAPPKPS</sequence>
<reference evidence="3" key="1">
    <citation type="submission" date="2015-09" db="EMBL/GenBank/DDBJ databases">
        <authorList>
            <consortium name="Pathogen Informatics"/>
        </authorList>
    </citation>
    <scope>NUCLEOTIDE SEQUENCE [LARGE SCALE GENOMIC DNA]</scope>
    <source>
        <strain evidence="3">Lake Konstanz</strain>
    </source>
</reference>
<dbReference type="Proteomes" id="UP000051952">
    <property type="component" value="Unassembled WGS sequence"/>
</dbReference>
<name>A0A0S4JGU4_BODSA</name>
<keyword evidence="3" id="KW-1185">Reference proteome</keyword>
<evidence type="ECO:0000256" key="1">
    <source>
        <dbReference type="SAM" id="SignalP"/>
    </source>
</evidence>
<accession>A0A0S4JGU4</accession>
<keyword evidence="1" id="KW-0732">Signal</keyword>
<evidence type="ECO:0000313" key="2">
    <source>
        <dbReference type="EMBL" id="CUG89370.1"/>
    </source>
</evidence>
<proteinExistence type="predicted"/>
<evidence type="ECO:0000313" key="3">
    <source>
        <dbReference type="Proteomes" id="UP000051952"/>
    </source>
</evidence>
<dbReference type="EMBL" id="CYKH01001730">
    <property type="protein sequence ID" value="CUG89370.1"/>
    <property type="molecule type" value="Genomic_DNA"/>
</dbReference>
<dbReference type="AlphaFoldDB" id="A0A0S4JGU4"/>
<feature type="chain" id="PRO_5006622311" evidence="1">
    <location>
        <begin position="25"/>
        <end position="435"/>
    </location>
</feature>
<protein>
    <submittedName>
        <fullName evidence="2">Bodo-specific multi-copy gene family, putative</fullName>
    </submittedName>
</protein>
<organism evidence="2 3">
    <name type="scientific">Bodo saltans</name>
    <name type="common">Flagellated protozoan</name>
    <dbReference type="NCBI Taxonomy" id="75058"/>
    <lineage>
        <taxon>Eukaryota</taxon>
        <taxon>Discoba</taxon>
        <taxon>Euglenozoa</taxon>
        <taxon>Kinetoplastea</taxon>
        <taxon>Metakinetoplastina</taxon>
        <taxon>Eubodonida</taxon>
        <taxon>Bodonidae</taxon>
        <taxon>Bodo</taxon>
    </lineage>
</organism>
<feature type="signal peptide" evidence="1">
    <location>
        <begin position="1"/>
        <end position="24"/>
    </location>
</feature>
<dbReference type="VEuPathDB" id="TriTrypDB:BSAL_20725"/>
<gene>
    <name evidence="2" type="ORF">BSAL_20725</name>
</gene>